<gene>
    <name evidence="2 4" type="ORF">CBG11861</name>
    <name evidence="2" type="ORF">CBG_11861</name>
</gene>
<evidence type="ECO:0000313" key="3">
    <source>
        <dbReference type="Proteomes" id="UP000008549"/>
    </source>
</evidence>
<dbReference type="WormBase" id="CBG11861">
    <property type="protein sequence ID" value="CBP17301"/>
    <property type="gene ID" value="WBGene00032903"/>
</dbReference>
<accession>A8XE62</accession>
<protein>
    <submittedName>
        <fullName evidence="2">Protein CBG11861</fullName>
    </submittedName>
</protein>
<dbReference type="InParanoid" id="A8XE62"/>
<evidence type="ECO:0000313" key="4">
    <source>
        <dbReference type="WormBase" id="CBG11861"/>
    </source>
</evidence>
<dbReference type="STRING" id="6238.A8XE62"/>
<dbReference type="PANTHER" id="PTHR10676">
    <property type="entry name" value="DYNEIN HEAVY CHAIN FAMILY PROTEIN"/>
    <property type="match status" value="1"/>
</dbReference>
<reference evidence="2 3" key="2">
    <citation type="journal article" date="2011" name="PLoS Genet.">
        <title>Caenorhabditis briggsae recombinant inbred line genotypes reveal inter-strain incompatibility and the evolution of recombination.</title>
        <authorList>
            <person name="Ross J.A."/>
            <person name="Koboldt D.C."/>
            <person name="Staisch J.E."/>
            <person name="Chamberlin H.M."/>
            <person name="Gupta B.P."/>
            <person name="Miller R.D."/>
            <person name="Baird S.E."/>
            <person name="Haag E.S."/>
        </authorList>
    </citation>
    <scope>NUCLEOTIDE SEQUENCE [LARGE SCALE GENOMIC DNA]</scope>
    <source>
        <strain evidence="2 3">AF16</strain>
    </source>
</reference>
<dbReference type="GO" id="GO:0051959">
    <property type="term" value="F:dynein light intermediate chain binding"/>
    <property type="evidence" value="ECO:0007669"/>
    <property type="project" value="InterPro"/>
</dbReference>
<name>A8XE62_CAEBR</name>
<dbReference type="InterPro" id="IPR026983">
    <property type="entry name" value="DHC"/>
</dbReference>
<evidence type="ECO:0000259" key="1">
    <source>
        <dbReference type="Pfam" id="PF18199"/>
    </source>
</evidence>
<dbReference type="Gene3D" id="3.10.490.20">
    <property type="match status" value="1"/>
</dbReference>
<dbReference type="Proteomes" id="UP000008549">
    <property type="component" value="Unassembled WGS sequence"/>
</dbReference>
<feature type="domain" description="Dynein heavy chain C-terminal" evidence="1">
    <location>
        <begin position="11"/>
        <end position="290"/>
    </location>
</feature>
<dbReference type="InterPro" id="IPR043160">
    <property type="entry name" value="Dynein_C_barrel"/>
</dbReference>
<feature type="non-terminal residue" evidence="2">
    <location>
        <position position="1"/>
    </location>
</feature>
<dbReference type="FunFam" id="3.10.490.20:FF:000022">
    <property type="entry name" value="Cytoplasmic dynein 2 heavy chain 1"/>
    <property type="match status" value="1"/>
</dbReference>
<keyword evidence="3" id="KW-1185">Reference proteome</keyword>
<dbReference type="CTD" id="8580666"/>
<sequence length="291" mass="32325">LGDSKNALSSNNTSESISQIISLWRKLCQSDDLPKKELPKNTSKSSDPINEVLCLETINALILIRNLHKSIGDVAKSMKNPSLASGVTQKTIQSLIFQQTPDEWDRLWAGPTDPADFLNAVVKKTRGTMQIFFEFFEILIFLQLYEASKSSSILSSPIDFSDLFYPNIFLNALRQTTSRQLQIPLDQLILSSAWTPSQLPPKQCVQVQGLLLQGATFDSFLRETTVSSAAYVQAPILYLAWTSDSSSTITGEQIQVPLYNSSERSDLITAVNMPCRGADQWNIAAVALFLR</sequence>
<proteinExistence type="predicted"/>
<dbReference type="InterPro" id="IPR041228">
    <property type="entry name" value="Dynein_C"/>
</dbReference>
<dbReference type="Gene3D" id="1.20.1270.280">
    <property type="match status" value="1"/>
</dbReference>
<reference evidence="2 3" key="1">
    <citation type="journal article" date="2003" name="PLoS Biol.">
        <title>The genome sequence of Caenorhabditis briggsae: a platform for comparative genomics.</title>
        <authorList>
            <person name="Stein L.D."/>
            <person name="Bao Z."/>
            <person name="Blasiar D."/>
            <person name="Blumenthal T."/>
            <person name="Brent M.R."/>
            <person name="Chen N."/>
            <person name="Chinwalla A."/>
            <person name="Clarke L."/>
            <person name="Clee C."/>
            <person name="Coghlan A."/>
            <person name="Coulson A."/>
            <person name="D'Eustachio P."/>
            <person name="Fitch D.H."/>
            <person name="Fulton L.A."/>
            <person name="Fulton R.E."/>
            <person name="Griffiths-Jones S."/>
            <person name="Harris T.W."/>
            <person name="Hillier L.W."/>
            <person name="Kamath R."/>
            <person name="Kuwabara P.E."/>
            <person name="Mardis E.R."/>
            <person name="Marra M.A."/>
            <person name="Miner T.L."/>
            <person name="Minx P."/>
            <person name="Mullikin J.C."/>
            <person name="Plumb R.W."/>
            <person name="Rogers J."/>
            <person name="Schein J.E."/>
            <person name="Sohrmann M."/>
            <person name="Spieth J."/>
            <person name="Stajich J.E."/>
            <person name="Wei C."/>
            <person name="Willey D."/>
            <person name="Wilson R.K."/>
            <person name="Durbin R."/>
            <person name="Waterston R.H."/>
        </authorList>
    </citation>
    <scope>NUCLEOTIDE SEQUENCE [LARGE SCALE GENOMIC DNA]</scope>
    <source>
        <strain evidence="2 3">AF16</strain>
    </source>
</reference>
<dbReference type="PANTHER" id="PTHR10676:SF352">
    <property type="entry name" value="CYTOPLASMIC DYNEIN 2 HEAVY CHAIN 1"/>
    <property type="match status" value="1"/>
</dbReference>
<dbReference type="Pfam" id="PF18199">
    <property type="entry name" value="Dynein_C"/>
    <property type="match status" value="1"/>
</dbReference>
<dbReference type="GO" id="GO:0007018">
    <property type="term" value="P:microtubule-based movement"/>
    <property type="evidence" value="ECO:0007669"/>
    <property type="project" value="InterPro"/>
</dbReference>
<dbReference type="KEGG" id="cbr:CBG_11861"/>
<dbReference type="GO" id="GO:0030286">
    <property type="term" value="C:dynein complex"/>
    <property type="evidence" value="ECO:0007669"/>
    <property type="project" value="InterPro"/>
</dbReference>
<dbReference type="AlphaFoldDB" id="A8XE62"/>
<evidence type="ECO:0000313" key="2">
    <source>
        <dbReference type="EMBL" id="CAP30934.1"/>
    </source>
</evidence>
<organism evidence="2 3">
    <name type="scientific">Caenorhabditis briggsae</name>
    <dbReference type="NCBI Taxonomy" id="6238"/>
    <lineage>
        <taxon>Eukaryota</taxon>
        <taxon>Metazoa</taxon>
        <taxon>Ecdysozoa</taxon>
        <taxon>Nematoda</taxon>
        <taxon>Chromadorea</taxon>
        <taxon>Rhabditida</taxon>
        <taxon>Rhabditina</taxon>
        <taxon>Rhabditomorpha</taxon>
        <taxon>Rhabditoidea</taxon>
        <taxon>Rhabditidae</taxon>
        <taxon>Peloderinae</taxon>
        <taxon>Caenorhabditis</taxon>
    </lineage>
</organism>
<dbReference type="GO" id="GO:0045505">
    <property type="term" value="F:dynein intermediate chain binding"/>
    <property type="evidence" value="ECO:0007669"/>
    <property type="project" value="InterPro"/>
</dbReference>
<dbReference type="EMBL" id="HE601268">
    <property type="protein sequence ID" value="CAP30934.1"/>
    <property type="molecule type" value="Genomic_DNA"/>
</dbReference>
<dbReference type="HOGENOM" id="CLU_000038_7_2_1"/>
<dbReference type="RefSeq" id="XP_002638669.1">
    <property type="nucleotide sequence ID" value="XM_002638623.1"/>
</dbReference>
<dbReference type="GeneID" id="8580666"/>